<dbReference type="Pfam" id="PF11251">
    <property type="entry name" value="DUF3050"/>
    <property type="match status" value="1"/>
</dbReference>
<dbReference type="AlphaFoldDB" id="A0A2K8U4W7"/>
<keyword evidence="2" id="KW-1185">Reference proteome</keyword>
<evidence type="ECO:0000313" key="1">
    <source>
        <dbReference type="EMBL" id="AUB80630.1"/>
    </source>
</evidence>
<dbReference type="RefSeq" id="WP_100918422.1">
    <property type="nucleotide sequence ID" value="NZ_CP020370.1"/>
</dbReference>
<dbReference type="EMBL" id="CP020370">
    <property type="protein sequence ID" value="AUB80630.1"/>
    <property type="molecule type" value="Genomic_DNA"/>
</dbReference>
<gene>
    <name evidence="1" type="ORF">THSYN_06460</name>
</gene>
<proteinExistence type="predicted"/>
<sequence length="259" mass="29557">MAVLNLDHLRPLQEQINNHPLYSAIRELRDLRVFMAHHVYSVWDFMSLIKYMQRHLAPTQVPWMPHGDPALRYFINRLVLEQESDSAPTRDGALRYGSQFELYCQAMNEIGADGERPKRFLALVAERGLDKALYSELVPQPARYFAETTFCFIHEDKPHEVAAALVMGREHLLPGMFRGLLAHLPLGPTQAPGFHYYVNCHVHLDEDFHAPLSMQLLTQLCGNDALRLEEAEAAAEEAVCARLRFWDGILEAIETARGP</sequence>
<reference evidence="1 2" key="1">
    <citation type="submission" date="2017-03" db="EMBL/GenBank/DDBJ databases">
        <title>Complete genome sequence of Candidatus 'Thiodictyon syntrophicum' sp. nov. strain Cad16T, a photolithoautotroph purple sulfur bacterium isolated from an alpine meromictic lake.</title>
        <authorList>
            <person name="Luedin S.M."/>
            <person name="Pothier J.F."/>
            <person name="Danza F."/>
            <person name="Storelli N."/>
            <person name="Wittwer M."/>
            <person name="Tonolla M."/>
        </authorList>
    </citation>
    <scope>NUCLEOTIDE SEQUENCE [LARGE SCALE GENOMIC DNA]</scope>
    <source>
        <strain evidence="1 2">Cad16T</strain>
    </source>
</reference>
<accession>A0A2K8U4W7</accession>
<dbReference type="InterPro" id="IPR024423">
    <property type="entry name" value="DUF3050"/>
</dbReference>
<dbReference type="Gene3D" id="1.20.910.10">
    <property type="entry name" value="Heme oxygenase-like"/>
    <property type="match status" value="1"/>
</dbReference>
<dbReference type="InterPro" id="IPR016084">
    <property type="entry name" value="Haem_Oase-like_multi-hlx"/>
</dbReference>
<evidence type="ECO:0000313" key="2">
    <source>
        <dbReference type="Proteomes" id="UP000232638"/>
    </source>
</evidence>
<dbReference type="Proteomes" id="UP000232638">
    <property type="component" value="Chromosome"/>
</dbReference>
<protein>
    <submittedName>
        <fullName evidence="1">Heme oxygenase</fullName>
    </submittedName>
</protein>
<dbReference type="KEGG" id="tsy:THSYN_06460"/>
<organism evidence="1 2">
    <name type="scientific">Candidatus Thiodictyon syntrophicum</name>
    <dbReference type="NCBI Taxonomy" id="1166950"/>
    <lineage>
        <taxon>Bacteria</taxon>
        <taxon>Pseudomonadati</taxon>
        <taxon>Pseudomonadota</taxon>
        <taxon>Gammaproteobacteria</taxon>
        <taxon>Chromatiales</taxon>
        <taxon>Chromatiaceae</taxon>
        <taxon>Thiodictyon</taxon>
    </lineage>
</organism>
<dbReference type="SUPFAM" id="SSF48613">
    <property type="entry name" value="Heme oxygenase-like"/>
    <property type="match status" value="1"/>
</dbReference>
<name>A0A2K8U4W7_9GAMM</name>
<dbReference type="OrthoDB" id="9791270at2"/>